<protein>
    <submittedName>
        <fullName evidence="4">Precorrin-6A/cobalt-precorrin-6A reductase</fullName>
    </submittedName>
</protein>
<dbReference type="NCBIfam" id="NF005968">
    <property type="entry name" value="PRK08057.1-2"/>
    <property type="match status" value="1"/>
</dbReference>
<name>A0A495Y357_9MICO</name>
<dbReference type="Proteomes" id="UP000278440">
    <property type="component" value="Unassembled WGS sequence"/>
</dbReference>
<keyword evidence="5" id="KW-1185">Reference proteome</keyword>
<dbReference type="PANTHER" id="PTHR36925:SF1">
    <property type="entry name" value="COBALT-PRECORRIN-6A REDUCTASE"/>
    <property type="match status" value="1"/>
</dbReference>
<dbReference type="Pfam" id="PF02571">
    <property type="entry name" value="CbiJ"/>
    <property type="match status" value="1"/>
</dbReference>
<dbReference type="GO" id="GO:0009236">
    <property type="term" value="P:cobalamin biosynthetic process"/>
    <property type="evidence" value="ECO:0007669"/>
    <property type="project" value="UniProtKB-UniPathway"/>
</dbReference>
<evidence type="ECO:0000313" key="4">
    <source>
        <dbReference type="EMBL" id="RKT79895.1"/>
    </source>
</evidence>
<dbReference type="GO" id="GO:0016994">
    <property type="term" value="F:precorrin-6A reductase activity"/>
    <property type="evidence" value="ECO:0007669"/>
    <property type="project" value="InterPro"/>
</dbReference>
<keyword evidence="2" id="KW-0169">Cobalamin biosynthesis</keyword>
<dbReference type="NCBIfam" id="TIGR00715">
    <property type="entry name" value="precor6x_red"/>
    <property type="match status" value="1"/>
</dbReference>
<sequence length="253" mass="27160">MTRAVTRAGTRTRVLVLGGTGEARELAARLTADRVPVVSSLAGRVSRPALPEGDVRVGGFGGVDGLATYLGDETVTHVVDATHPFADRISANAAAACALAGVPVVRLQRPGWTRHPLASSFSWVDSVDAAREATDGFVRPFVTTGRQQLQSFSSWDDRFVLVRVVEPPGWDVPASWEVRQARGPFGLDEELDLMRSRRVDALLTKDSGGALTEPKLRAAHGLGMEVVVVRRPPVPDGLEVVETVDEAHDWVNA</sequence>
<dbReference type="AlphaFoldDB" id="A0A495Y357"/>
<evidence type="ECO:0000256" key="2">
    <source>
        <dbReference type="ARBA" id="ARBA00022573"/>
    </source>
</evidence>
<dbReference type="InterPro" id="IPR003723">
    <property type="entry name" value="Precorrin-6x_reduct"/>
</dbReference>
<comment type="caution">
    <text evidence="4">The sequence shown here is derived from an EMBL/GenBank/DDBJ whole genome shotgun (WGS) entry which is preliminary data.</text>
</comment>
<organism evidence="4 5">
    <name type="scientific">Terracoccus luteus</name>
    <dbReference type="NCBI Taxonomy" id="53356"/>
    <lineage>
        <taxon>Bacteria</taxon>
        <taxon>Bacillati</taxon>
        <taxon>Actinomycetota</taxon>
        <taxon>Actinomycetes</taxon>
        <taxon>Micrococcales</taxon>
        <taxon>Intrasporangiaceae</taxon>
        <taxon>Terracoccus</taxon>
    </lineage>
</organism>
<comment type="pathway">
    <text evidence="1">Cofactor biosynthesis; adenosylcobalamin biosynthesis.</text>
</comment>
<dbReference type="PROSITE" id="PS51014">
    <property type="entry name" value="COBK_CBIJ"/>
    <property type="match status" value="1"/>
</dbReference>
<evidence type="ECO:0000313" key="5">
    <source>
        <dbReference type="Proteomes" id="UP000278440"/>
    </source>
</evidence>
<evidence type="ECO:0000256" key="1">
    <source>
        <dbReference type="ARBA" id="ARBA00004953"/>
    </source>
</evidence>
<proteinExistence type="predicted"/>
<dbReference type="UniPathway" id="UPA00148"/>
<accession>A0A495Y357</accession>
<dbReference type="PANTHER" id="PTHR36925">
    <property type="entry name" value="COBALT-PRECORRIN-6A REDUCTASE"/>
    <property type="match status" value="1"/>
</dbReference>
<reference evidence="4 5" key="1">
    <citation type="submission" date="2018-10" db="EMBL/GenBank/DDBJ databases">
        <title>Sequencing the genomes of 1000 actinobacteria strains.</title>
        <authorList>
            <person name="Klenk H.-P."/>
        </authorList>
    </citation>
    <scope>NUCLEOTIDE SEQUENCE [LARGE SCALE GENOMIC DNA]</scope>
    <source>
        <strain evidence="4 5">DSM 44267</strain>
    </source>
</reference>
<dbReference type="EMBL" id="RBXT01000001">
    <property type="protein sequence ID" value="RKT79895.1"/>
    <property type="molecule type" value="Genomic_DNA"/>
</dbReference>
<evidence type="ECO:0000256" key="3">
    <source>
        <dbReference type="ARBA" id="ARBA00023002"/>
    </source>
</evidence>
<gene>
    <name evidence="4" type="ORF">DFJ68_3373</name>
</gene>
<keyword evidence="3" id="KW-0560">Oxidoreductase</keyword>
<dbReference type="RefSeq" id="WP_245963712.1">
    <property type="nucleotide sequence ID" value="NZ_RBXT01000001.1"/>
</dbReference>